<keyword evidence="2" id="KW-1185">Reference proteome</keyword>
<comment type="caution">
    <text evidence="1">The sequence shown here is derived from an EMBL/GenBank/DDBJ whole genome shotgun (WGS) entry which is preliminary data.</text>
</comment>
<protein>
    <submittedName>
        <fullName evidence="1">Uncharacterized protein</fullName>
    </submittedName>
</protein>
<dbReference type="Proteomes" id="UP001150538">
    <property type="component" value="Unassembled WGS sequence"/>
</dbReference>
<dbReference type="EMBL" id="JANBPU010000095">
    <property type="protein sequence ID" value="KAJ1916673.1"/>
    <property type="molecule type" value="Genomic_DNA"/>
</dbReference>
<evidence type="ECO:0000313" key="1">
    <source>
        <dbReference type="EMBL" id="KAJ1916673.1"/>
    </source>
</evidence>
<name>A0A9W8DNZ3_9FUNG</name>
<organism evidence="1 2">
    <name type="scientific">Mycoemilia scoparia</name>
    <dbReference type="NCBI Taxonomy" id="417184"/>
    <lineage>
        <taxon>Eukaryota</taxon>
        <taxon>Fungi</taxon>
        <taxon>Fungi incertae sedis</taxon>
        <taxon>Zoopagomycota</taxon>
        <taxon>Kickxellomycotina</taxon>
        <taxon>Kickxellomycetes</taxon>
        <taxon>Kickxellales</taxon>
        <taxon>Kickxellaceae</taxon>
        <taxon>Mycoemilia</taxon>
    </lineage>
</organism>
<sequence>MRPTNGTLTDDERDAFYKRTTFFARLLPEVLYSFSHWEVSTLTPKLTDKLTSIGNIVLPVWKENTNINKWALEIKQAAQSLIDQAKELNPDNGLFKGDQSPSGTDHDRVLYLWKLYFATFLLQHLYGRLRFLEITEDGVEVLESLVEHVTAFDCYEMSGQIENMVNQILDAVKDPEASSGDFEDSTDTVVDPVLVVQKIRTYITGQQVNIIASVKAIAFDVDGKAVNLVNCINNLGSLFCPE</sequence>
<proteinExistence type="predicted"/>
<gene>
    <name evidence="1" type="ORF">H4219_003632</name>
</gene>
<reference evidence="1" key="1">
    <citation type="submission" date="2022-07" db="EMBL/GenBank/DDBJ databases">
        <title>Phylogenomic reconstructions and comparative analyses of Kickxellomycotina fungi.</title>
        <authorList>
            <person name="Reynolds N.K."/>
            <person name="Stajich J.E."/>
            <person name="Barry K."/>
            <person name="Grigoriev I.V."/>
            <person name="Crous P."/>
            <person name="Smith M.E."/>
        </authorList>
    </citation>
    <scope>NUCLEOTIDE SEQUENCE</scope>
    <source>
        <strain evidence="1">NBRC 100468</strain>
    </source>
</reference>
<accession>A0A9W8DNZ3</accession>
<dbReference type="AlphaFoldDB" id="A0A9W8DNZ3"/>
<evidence type="ECO:0000313" key="2">
    <source>
        <dbReference type="Proteomes" id="UP001150538"/>
    </source>
</evidence>